<name>A0A6A5YAZ7_9PEZI</name>
<dbReference type="EMBL" id="ML978715">
    <property type="protein sequence ID" value="KAF2089045.1"/>
    <property type="molecule type" value="Genomic_DNA"/>
</dbReference>
<dbReference type="InterPro" id="IPR029055">
    <property type="entry name" value="Ntn_hydrolases_N"/>
</dbReference>
<feature type="region of interest" description="Disordered" evidence="3">
    <location>
        <begin position="180"/>
        <end position="199"/>
    </location>
</feature>
<dbReference type="InterPro" id="IPR000246">
    <property type="entry name" value="Peptidase_T2"/>
</dbReference>
<feature type="compositionally biased region" description="Low complexity" evidence="3">
    <location>
        <begin position="278"/>
        <end position="297"/>
    </location>
</feature>
<dbReference type="Proteomes" id="UP000799776">
    <property type="component" value="Unassembled WGS sequence"/>
</dbReference>
<evidence type="ECO:0000256" key="2">
    <source>
        <dbReference type="PIRSR" id="PIRSR600246-3"/>
    </source>
</evidence>
<feature type="region of interest" description="Disordered" evidence="3">
    <location>
        <begin position="229"/>
        <end position="337"/>
    </location>
</feature>
<evidence type="ECO:0000256" key="1">
    <source>
        <dbReference type="PIRSR" id="PIRSR600246-1"/>
    </source>
</evidence>
<keyword evidence="4" id="KW-0378">Hydrolase</keyword>
<sequence length="529" mass="56663">MAMLKAGGTATDAVEMAIKVLEDREITNAGYGSNLTADGIVECDAIMVDHHGRSGGVGAVAQIKNPISLARLILEHSSKPLLLKRVPPNLLVSQGATDFAFEQGMSVLPFDAMFSPAARDRWGKWRSDLEYAEARARKKEGLPPVKMNGRPRIDPYHQQMVHSKQREEHTRAMLDACALATSTRSSKQQTAPASPISDTDAIEVTPIPLAEAVRNPLVNSTQTVPTLSDFHGAEFDENPSATTMVNSPRHSLASDLDEDSDGQKRKATWHDGSEESDSLSSSSTLQLPSLTPSPTESGAPQFPQQPTTTDRIPSPTISNPFDDATESRSRSLPREDHVTDTVGAIAVDSYGNMACGASSGGIGMKYRGRVGPAALVGVGAAVLPVNPSDRQRKSVATVTSGTGEHMATVQAATVAAERLYHNKMRMQDGSLVDAVEDDIVRAFIENDFMRHPSVQHSGSTGAIGFLGVKRTKDGILFYFAHNTDSFALASMTSNEESPSCTMSRNNGNGAVASGARSIRYPRRRVANPL</sequence>
<feature type="site" description="Cleavage; by autolysis" evidence="2">
    <location>
        <begin position="340"/>
        <end position="341"/>
    </location>
</feature>
<protein>
    <submittedName>
        <fullName evidence="4">N-terminal nucleophile aminohydrolase</fullName>
    </submittedName>
</protein>
<dbReference type="FunFam" id="3.60.20.30:FF:000007">
    <property type="entry name" value="Similar to threonine aspartase"/>
    <property type="match status" value="1"/>
</dbReference>
<dbReference type="CDD" id="cd04514">
    <property type="entry name" value="Taspase1_like"/>
    <property type="match status" value="2"/>
</dbReference>
<dbReference type="Pfam" id="PF01112">
    <property type="entry name" value="Asparaginase_2"/>
    <property type="match status" value="2"/>
</dbReference>
<reference evidence="4" key="1">
    <citation type="journal article" date="2020" name="Stud. Mycol.">
        <title>101 Dothideomycetes genomes: a test case for predicting lifestyles and emergence of pathogens.</title>
        <authorList>
            <person name="Haridas S."/>
            <person name="Albert R."/>
            <person name="Binder M."/>
            <person name="Bloem J."/>
            <person name="Labutti K."/>
            <person name="Salamov A."/>
            <person name="Andreopoulos B."/>
            <person name="Baker S."/>
            <person name="Barry K."/>
            <person name="Bills G."/>
            <person name="Bluhm B."/>
            <person name="Cannon C."/>
            <person name="Castanera R."/>
            <person name="Culley D."/>
            <person name="Daum C."/>
            <person name="Ezra D."/>
            <person name="Gonzalez J."/>
            <person name="Henrissat B."/>
            <person name="Kuo A."/>
            <person name="Liang C."/>
            <person name="Lipzen A."/>
            <person name="Lutzoni F."/>
            <person name="Magnuson J."/>
            <person name="Mondo S."/>
            <person name="Nolan M."/>
            <person name="Ohm R."/>
            <person name="Pangilinan J."/>
            <person name="Park H.-J."/>
            <person name="Ramirez L."/>
            <person name="Alfaro M."/>
            <person name="Sun H."/>
            <person name="Tritt A."/>
            <person name="Yoshinaga Y."/>
            <person name="Zwiers L.-H."/>
            <person name="Turgeon B."/>
            <person name="Goodwin S."/>
            <person name="Spatafora J."/>
            <person name="Crous P."/>
            <person name="Grigoriev I."/>
        </authorList>
    </citation>
    <scope>NUCLEOTIDE SEQUENCE</scope>
    <source>
        <strain evidence="4">CBS 121410</strain>
    </source>
</reference>
<dbReference type="Gene3D" id="3.60.20.30">
    <property type="entry name" value="(Glycosyl)asparaginase"/>
    <property type="match status" value="1"/>
</dbReference>
<dbReference type="InterPro" id="IPR037464">
    <property type="entry name" value="Taspase1"/>
</dbReference>
<dbReference type="GO" id="GO:0005737">
    <property type="term" value="C:cytoplasm"/>
    <property type="evidence" value="ECO:0007669"/>
    <property type="project" value="TreeGrafter"/>
</dbReference>
<proteinExistence type="predicted"/>
<feature type="active site" description="Nucleophile" evidence="1">
    <location>
        <position position="341"/>
    </location>
</feature>
<evidence type="ECO:0000256" key="3">
    <source>
        <dbReference type="SAM" id="MobiDB-lite"/>
    </source>
</evidence>
<dbReference type="AlphaFoldDB" id="A0A6A5YAZ7"/>
<feature type="compositionally biased region" description="Basic and acidic residues" evidence="3">
    <location>
        <begin position="261"/>
        <end position="273"/>
    </location>
</feature>
<organism evidence="4 5">
    <name type="scientific">Saccharata proteae CBS 121410</name>
    <dbReference type="NCBI Taxonomy" id="1314787"/>
    <lineage>
        <taxon>Eukaryota</taxon>
        <taxon>Fungi</taxon>
        <taxon>Dikarya</taxon>
        <taxon>Ascomycota</taxon>
        <taxon>Pezizomycotina</taxon>
        <taxon>Dothideomycetes</taxon>
        <taxon>Dothideomycetes incertae sedis</taxon>
        <taxon>Botryosphaeriales</taxon>
        <taxon>Saccharataceae</taxon>
        <taxon>Saccharata</taxon>
    </lineage>
</organism>
<feature type="compositionally biased region" description="Polar residues" evidence="3">
    <location>
        <begin position="495"/>
        <end position="508"/>
    </location>
</feature>
<dbReference type="OrthoDB" id="77601at2759"/>
<dbReference type="PANTHER" id="PTHR10188:SF8">
    <property type="entry name" value="THREONINE ASPARTASE 1"/>
    <property type="match status" value="1"/>
</dbReference>
<feature type="compositionally biased region" description="Polar residues" evidence="3">
    <location>
        <begin position="302"/>
        <end position="319"/>
    </location>
</feature>
<feature type="compositionally biased region" description="Polar residues" evidence="3">
    <location>
        <begin position="239"/>
        <end position="249"/>
    </location>
</feature>
<dbReference type="SUPFAM" id="SSF56235">
    <property type="entry name" value="N-terminal nucleophile aminohydrolases (Ntn hydrolases)"/>
    <property type="match status" value="1"/>
</dbReference>
<dbReference type="GO" id="GO:0004298">
    <property type="term" value="F:threonine-type endopeptidase activity"/>
    <property type="evidence" value="ECO:0007669"/>
    <property type="project" value="InterPro"/>
</dbReference>
<feature type="region of interest" description="Disordered" evidence="3">
    <location>
        <begin position="495"/>
        <end position="516"/>
    </location>
</feature>
<gene>
    <name evidence="4" type="ORF">K490DRAFT_38661</name>
</gene>
<accession>A0A6A5YAZ7</accession>
<dbReference type="PANTHER" id="PTHR10188">
    <property type="entry name" value="L-ASPARAGINASE"/>
    <property type="match status" value="1"/>
</dbReference>
<evidence type="ECO:0000313" key="4">
    <source>
        <dbReference type="EMBL" id="KAF2089045.1"/>
    </source>
</evidence>
<evidence type="ECO:0000313" key="5">
    <source>
        <dbReference type="Proteomes" id="UP000799776"/>
    </source>
</evidence>
<dbReference type="GO" id="GO:0051604">
    <property type="term" value="P:protein maturation"/>
    <property type="evidence" value="ECO:0007669"/>
    <property type="project" value="TreeGrafter"/>
</dbReference>
<feature type="compositionally biased region" description="Polar residues" evidence="3">
    <location>
        <begin position="180"/>
        <end position="192"/>
    </location>
</feature>
<keyword evidence="5" id="KW-1185">Reference proteome</keyword>
<feature type="compositionally biased region" description="Basic and acidic residues" evidence="3">
    <location>
        <begin position="325"/>
        <end position="337"/>
    </location>
</feature>